<keyword evidence="5 6" id="KW-0539">Nucleus</keyword>
<protein>
    <recommendedName>
        <fullName evidence="8">Homeobox protein engrailed-like</fullName>
    </recommendedName>
</protein>
<evidence type="ECO:0000256" key="9">
    <source>
        <dbReference type="SAM" id="MobiDB-lite"/>
    </source>
</evidence>
<evidence type="ECO:0000256" key="4">
    <source>
        <dbReference type="ARBA" id="ARBA00023155"/>
    </source>
</evidence>
<evidence type="ECO:0000313" key="11">
    <source>
        <dbReference type="EMBL" id="ABC59241.1"/>
    </source>
</evidence>
<dbReference type="InterPro" id="IPR050720">
    <property type="entry name" value="Engrailed_Homeobox_TFs"/>
</dbReference>
<reference evidence="11" key="1">
    <citation type="journal article" date="2006" name="Proc. R. Soc. B">
        <title>The evolution of hexapod engrailed-family genes: evidence for conservation and concerted evolution.</title>
        <authorList>
            <person name="Peel A.D."/>
            <person name="Telford M.J."/>
            <person name="Akam M."/>
        </authorList>
    </citation>
    <scope>NUCLEOTIDE SEQUENCE</scope>
</reference>
<keyword evidence="4 6" id="KW-0371">Homeobox</keyword>
<dbReference type="SMART" id="SM00389">
    <property type="entry name" value="HOX"/>
    <property type="match status" value="1"/>
</dbReference>
<dbReference type="PROSITE" id="PS00027">
    <property type="entry name" value="HOMEOBOX_1"/>
    <property type="match status" value="1"/>
</dbReference>
<dbReference type="PRINTS" id="PR00024">
    <property type="entry name" value="HOMEOBOX"/>
</dbReference>
<dbReference type="PROSITE" id="PS50071">
    <property type="entry name" value="HOMEOBOX_2"/>
    <property type="match status" value="1"/>
</dbReference>
<feature type="domain" description="Homeobox" evidence="10">
    <location>
        <begin position="174"/>
        <end position="234"/>
    </location>
</feature>
<evidence type="ECO:0000256" key="5">
    <source>
        <dbReference type="ARBA" id="ARBA00023242"/>
    </source>
</evidence>
<dbReference type="PRINTS" id="PR00026">
    <property type="entry name" value="ENGRAILED"/>
</dbReference>
<dbReference type="PANTHER" id="PTHR24341">
    <property type="entry name" value="HOMEOBOX PROTEIN ENGRAILED"/>
    <property type="match status" value="1"/>
</dbReference>
<dbReference type="GO" id="GO:0030182">
    <property type="term" value="P:neuron differentiation"/>
    <property type="evidence" value="ECO:0007669"/>
    <property type="project" value="TreeGrafter"/>
</dbReference>
<keyword evidence="3 6" id="KW-0238">DNA-binding</keyword>
<feature type="compositionally biased region" description="Basic residues" evidence="9">
    <location>
        <begin position="163"/>
        <end position="172"/>
    </location>
</feature>
<dbReference type="AlphaFoldDB" id="Q0H2A6"/>
<dbReference type="InterPro" id="IPR019737">
    <property type="entry name" value="Homeobox-engrailed_CS"/>
</dbReference>
<feature type="non-terminal residue" evidence="11">
    <location>
        <position position="1"/>
    </location>
</feature>
<dbReference type="SUPFAM" id="SSF46689">
    <property type="entry name" value="Homeodomain-like"/>
    <property type="match status" value="1"/>
</dbReference>
<dbReference type="InterPro" id="IPR017970">
    <property type="entry name" value="Homeobox_CS"/>
</dbReference>
<accession>Q0H2A6</accession>
<evidence type="ECO:0000256" key="7">
    <source>
        <dbReference type="RuleBase" id="RU000682"/>
    </source>
</evidence>
<dbReference type="PANTHER" id="PTHR24341:SF6">
    <property type="entry name" value="HOMEOBOX PROTEIN INVECTED"/>
    <property type="match status" value="1"/>
</dbReference>
<dbReference type="GO" id="GO:0000981">
    <property type="term" value="F:DNA-binding transcription factor activity, RNA polymerase II-specific"/>
    <property type="evidence" value="ECO:0007669"/>
    <property type="project" value="InterPro"/>
</dbReference>
<proteinExistence type="evidence at transcript level"/>
<evidence type="ECO:0000256" key="2">
    <source>
        <dbReference type="ARBA" id="ARBA00022473"/>
    </source>
</evidence>
<dbReference type="InterPro" id="IPR020479">
    <property type="entry name" value="HD_metazoa"/>
</dbReference>
<dbReference type="InterPro" id="IPR009057">
    <property type="entry name" value="Homeodomain-like_sf"/>
</dbReference>
<evidence type="ECO:0000256" key="8">
    <source>
        <dbReference type="RuleBase" id="RU510713"/>
    </source>
</evidence>
<feature type="compositionally biased region" description="Low complexity" evidence="9">
    <location>
        <begin position="107"/>
        <end position="125"/>
    </location>
</feature>
<evidence type="ECO:0000256" key="3">
    <source>
        <dbReference type="ARBA" id="ARBA00023125"/>
    </source>
</evidence>
<sequence>PRCDTAEMASTTVMVRDAASVHSDDDDADSLLSVGSESLPPPPVAAAAAECKTCSASACSPSAPASSGPAAPLSFSIENILRPEFGKRSSVTAAKAPQRPPQPQPQQPTAATAPGATPGAAPSAAAPVDLSPVGVSASSPPMLWPAWVYCTRYSDRPSSGRSPRSRRLKRNKKPEEKRPRTAFSGEQLARLKHEFTENRYLTERRRQELARELGLNEAQIKIWFQNKRAKIKKASGQKNPLALQLMAQGLYNHSTVPMTREEEEQAIASDK</sequence>
<dbReference type="FunFam" id="1.10.10.60:FF:000189">
    <property type="entry name" value="Homeobox protein engrailed-like"/>
    <property type="match status" value="1"/>
</dbReference>
<dbReference type="Pfam" id="PF10525">
    <property type="entry name" value="Engrail_1_C_sig"/>
    <property type="match status" value="1"/>
</dbReference>
<evidence type="ECO:0000256" key="6">
    <source>
        <dbReference type="PROSITE-ProRule" id="PRU00108"/>
    </source>
</evidence>
<dbReference type="Gene3D" id="1.10.10.60">
    <property type="entry name" value="Homeodomain-like"/>
    <property type="match status" value="1"/>
</dbReference>
<feature type="region of interest" description="Disordered" evidence="9">
    <location>
        <begin position="154"/>
        <end position="182"/>
    </location>
</feature>
<feature type="region of interest" description="Disordered" evidence="9">
    <location>
        <begin position="1"/>
        <end position="44"/>
    </location>
</feature>
<dbReference type="EMBL" id="DQ323892">
    <property type="protein sequence ID" value="ABC59241.1"/>
    <property type="molecule type" value="mRNA"/>
</dbReference>
<feature type="DNA-binding region" description="Homeobox" evidence="6">
    <location>
        <begin position="176"/>
        <end position="235"/>
    </location>
</feature>
<dbReference type="GO" id="GO:0005634">
    <property type="term" value="C:nucleus"/>
    <property type="evidence" value="ECO:0007669"/>
    <property type="project" value="UniProtKB-SubCell"/>
</dbReference>
<keyword evidence="2" id="KW-0217">Developmental protein</keyword>
<dbReference type="InterPro" id="IPR000747">
    <property type="entry name" value="HD_engrailed"/>
</dbReference>
<dbReference type="InterPro" id="IPR001356">
    <property type="entry name" value="HD"/>
</dbReference>
<dbReference type="GO" id="GO:0000978">
    <property type="term" value="F:RNA polymerase II cis-regulatory region sequence-specific DNA binding"/>
    <property type="evidence" value="ECO:0007669"/>
    <property type="project" value="TreeGrafter"/>
</dbReference>
<dbReference type="InterPro" id="IPR019549">
    <property type="entry name" value="Homeobox-engrailed_C-terminal"/>
</dbReference>
<feature type="region of interest" description="Disordered" evidence="9">
    <location>
        <begin position="89"/>
        <end position="125"/>
    </location>
</feature>
<dbReference type="InterPro" id="IPR000047">
    <property type="entry name" value="HTH_motif"/>
</dbReference>
<organism evidence="11">
    <name type="scientific">Schistocerca gregaria</name>
    <name type="common">Desert locust</name>
    <name type="synonym">Gryllus gregarius</name>
    <dbReference type="NCBI Taxonomy" id="7010"/>
    <lineage>
        <taxon>Eukaryota</taxon>
        <taxon>Metazoa</taxon>
        <taxon>Ecdysozoa</taxon>
        <taxon>Arthropoda</taxon>
        <taxon>Hexapoda</taxon>
        <taxon>Insecta</taxon>
        <taxon>Pterygota</taxon>
        <taxon>Neoptera</taxon>
        <taxon>Polyneoptera</taxon>
        <taxon>Orthoptera</taxon>
        <taxon>Caelifera</taxon>
        <taxon>Acrididea</taxon>
        <taxon>Acridomorpha</taxon>
        <taxon>Acridoidea</taxon>
        <taxon>Acrididae</taxon>
        <taxon>Cyrtacanthacridinae</taxon>
        <taxon>Schistocerca</taxon>
    </lineage>
</organism>
<evidence type="ECO:0000256" key="1">
    <source>
        <dbReference type="ARBA" id="ARBA00004123"/>
    </source>
</evidence>
<dbReference type="Pfam" id="PF00046">
    <property type="entry name" value="Homeodomain"/>
    <property type="match status" value="1"/>
</dbReference>
<comment type="similarity">
    <text evidence="8">Belongs to the Engrailed homeobox family.</text>
</comment>
<evidence type="ECO:0000259" key="10">
    <source>
        <dbReference type="PROSITE" id="PS50071"/>
    </source>
</evidence>
<dbReference type="PRINTS" id="PR00031">
    <property type="entry name" value="HTHREPRESSR"/>
</dbReference>
<name>Q0H2A6_SCHGR</name>
<dbReference type="CDD" id="cd00086">
    <property type="entry name" value="homeodomain"/>
    <property type="match status" value="1"/>
</dbReference>
<dbReference type="PROSITE" id="PS00033">
    <property type="entry name" value="ENGRAILED"/>
    <property type="match status" value="1"/>
</dbReference>
<dbReference type="OrthoDB" id="6159439at2759"/>
<comment type="subcellular location">
    <subcellularLocation>
        <location evidence="1 6 7">Nucleus</location>
    </subcellularLocation>
</comment>
<dbReference type="GO" id="GO:0009653">
    <property type="term" value="P:anatomical structure morphogenesis"/>
    <property type="evidence" value="ECO:0007669"/>
    <property type="project" value="UniProtKB-ARBA"/>
</dbReference>